<dbReference type="PaxDb" id="65489-OBART01G05630.1"/>
<reference evidence="2" key="1">
    <citation type="journal article" date="2009" name="Rice">
        <title>De Novo Next Generation Sequencing of Plant Genomes.</title>
        <authorList>
            <person name="Rounsley S."/>
            <person name="Marri P.R."/>
            <person name="Yu Y."/>
            <person name="He R."/>
            <person name="Sisneros N."/>
            <person name="Goicoechea J.L."/>
            <person name="Lee S.J."/>
            <person name="Angelova A."/>
            <person name="Kudrna D."/>
            <person name="Luo M."/>
            <person name="Affourtit J."/>
            <person name="Desany B."/>
            <person name="Knight J."/>
            <person name="Niazi F."/>
            <person name="Egholm M."/>
            <person name="Wing R.A."/>
        </authorList>
    </citation>
    <scope>NUCLEOTIDE SEQUENCE [LARGE SCALE GENOMIC DNA]</scope>
    <source>
        <strain evidence="2">cv. IRGC 105608</strain>
    </source>
</reference>
<evidence type="ECO:0000313" key="2">
    <source>
        <dbReference type="EnsemblPlants" id="OBART01G05630.1"/>
    </source>
</evidence>
<dbReference type="Proteomes" id="UP000026960">
    <property type="component" value="Chromosome 1"/>
</dbReference>
<organism evidence="2">
    <name type="scientific">Oryza barthii</name>
    <dbReference type="NCBI Taxonomy" id="65489"/>
    <lineage>
        <taxon>Eukaryota</taxon>
        <taxon>Viridiplantae</taxon>
        <taxon>Streptophyta</taxon>
        <taxon>Embryophyta</taxon>
        <taxon>Tracheophyta</taxon>
        <taxon>Spermatophyta</taxon>
        <taxon>Magnoliopsida</taxon>
        <taxon>Liliopsida</taxon>
        <taxon>Poales</taxon>
        <taxon>Poaceae</taxon>
        <taxon>BOP clade</taxon>
        <taxon>Oryzoideae</taxon>
        <taxon>Oryzeae</taxon>
        <taxon>Oryzinae</taxon>
        <taxon>Oryza</taxon>
    </lineage>
</organism>
<dbReference type="Gramene" id="OBART01G05630.1">
    <property type="protein sequence ID" value="OBART01G05630.1"/>
    <property type="gene ID" value="OBART01G05630"/>
</dbReference>
<proteinExistence type="predicted"/>
<protein>
    <submittedName>
        <fullName evidence="2">Uncharacterized protein</fullName>
    </submittedName>
</protein>
<evidence type="ECO:0000313" key="3">
    <source>
        <dbReference type="Proteomes" id="UP000026960"/>
    </source>
</evidence>
<dbReference type="EnsemblPlants" id="OBART01G05630.1">
    <property type="protein sequence ID" value="OBART01G05630.1"/>
    <property type="gene ID" value="OBART01G05630"/>
</dbReference>
<feature type="chain" id="PRO_5002261273" evidence="1">
    <location>
        <begin position="22"/>
        <end position="162"/>
    </location>
</feature>
<evidence type="ECO:0000256" key="1">
    <source>
        <dbReference type="SAM" id="SignalP"/>
    </source>
</evidence>
<dbReference type="AlphaFoldDB" id="A0A0D3EKG7"/>
<dbReference type="HOGENOM" id="CLU_1637956_0_0_1"/>
<name>A0A0D3EKG7_9ORYZ</name>
<sequence>MTQQAGPALHHLTFVLPFLQAFKLQKVLCPITMPQSLAATTAVPEERSSIRWCTHCCWHQHQPSLHVVFPFFATHGPDGGRVHPVLRRGHPRRAGLRHGATRLPLKLLRPSTSNILLPPLYNHTSQLRFPIPILPFTPGGGVVPAATQPTLAVPATTNTLQH</sequence>
<keyword evidence="3" id="KW-1185">Reference proteome</keyword>
<feature type="signal peptide" evidence="1">
    <location>
        <begin position="1"/>
        <end position="21"/>
    </location>
</feature>
<reference evidence="2" key="2">
    <citation type="submission" date="2015-03" db="UniProtKB">
        <authorList>
            <consortium name="EnsemblPlants"/>
        </authorList>
    </citation>
    <scope>IDENTIFICATION</scope>
</reference>
<keyword evidence="1" id="KW-0732">Signal</keyword>
<accession>A0A0D3EKG7</accession>